<evidence type="ECO:0000313" key="13">
    <source>
        <dbReference type="Proteomes" id="UP000007719"/>
    </source>
</evidence>
<dbReference type="InParanoid" id="B8DYS9"/>
<dbReference type="InterPro" id="IPR036771">
    <property type="entry name" value="ATPsynth_dsu/esu_N"/>
</dbReference>
<dbReference type="EnsemblBacteria" id="ACK41461">
    <property type="protein sequence ID" value="ACK41461"/>
    <property type="gene ID" value="Dtur_0129"/>
</dbReference>
<dbReference type="Gene3D" id="2.60.15.10">
    <property type="entry name" value="F0F1 ATP synthase delta/epsilon subunit, N-terminal"/>
    <property type="match status" value="1"/>
</dbReference>
<dbReference type="HAMAP" id="MF_00530">
    <property type="entry name" value="ATP_synth_epsil_bac"/>
    <property type="match status" value="1"/>
</dbReference>
<evidence type="ECO:0000256" key="1">
    <source>
        <dbReference type="ARBA" id="ARBA00003543"/>
    </source>
</evidence>
<evidence type="ECO:0000256" key="9">
    <source>
        <dbReference type="HAMAP-Rule" id="MF_00530"/>
    </source>
</evidence>
<dbReference type="KEGG" id="dtu:Dtur_0129"/>
<organism evidence="12 13">
    <name type="scientific">Dictyoglomus turgidum (strain DSM 6724 / Z-1310)</name>
    <dbReference type="NCBI Taxonomy" id="515635"/>
    <lineage>
        <taxon>Bacteria</taxon>
        <taxon>Pseudomonadati</taxon>
        <taxon>Dictyoglomota</taxon>
        <taxon>Dictyoglomia</taxon>
        <taxon>Dictyoglomales</taxon>
        <taxon>Dictyoglomaceae</taxon>
        <taxon>Dictyoglomus</taxon>
    </lineage>
</organism>
<keyword evidence="6 9" id="KW-0472">Membrane</keyword>
<accession>B8DYS9</accession>
<proteinExistence type="inferred from homology"/>
<evidence type="ECO:0000256" key="3">
    <source>
        <dbReference type="ARBA" id="ARBA00005712"/>
    </source>
</evidence>
<comment type="subunit">
    <text evidence="9 10">F-type ATPases have 2 components, CF(1) - the catalytic core - and CF(0) - the membrane proton channel. CF(1) has five subunits: alpha(3), beta(3), gamma(1), delta(1), epsilon(1). CF(0) has three main subunits: a, b and c.</text>
</comment>
<dbReference type="STRING" id="515635.Dtur_0129"/>
<dbReference type="CDD" id="cd12152">
    <property type="entry name" value="F1-ATPase_delta"/>
    <property type="match status" value="1"/>
</dbReference>
<evidence type="ECO:0000313" key="12">
    <source>
        <dbReference type="EMBL" id="ACK41461.1"/>
    </source>
</evidence>
<evidence type="ECO:0000256" key="2">
    <source>
        <dbReference type="ARBA" id="ARBA00004184"/>
    </source>
</evidence>
<keyword evidence="9" id="KW-0997">Cell inner membrane</keyword>
<keyword evidence="9" id="KW-1003">Cell membrane</keyword>
<dbReference type="PANTHER" id="PTHR13822:SF10">
    <property type="entry name" value="ATP SYNTHASE EPSILON CHAIN, CHLOROPLASTIC"/>
    <property type="match status" value="1"/>
</dbReference>
<sequence length="145" mass="16452">MKKESTSKRLYLEVNTPMKSVFRGFVDAVSIPLEDGMIGILPGHVNTLARVMPGIIKARSGDKEIILVVSEGFMEITKDKIYIVAEDGELGERLNEDVLKKEEIELKNKLNQAQNYKEREELHKALLLNSLKQKAVKLYTTYSTK</sequence>
<dbReference type="GO" id="GO:0045259">
    <property type="term" value="C:proton-transporting ATP synthase complex"/>
    <property type="evidence" value="ECO:0000318"/>
    <property type="project" value="GO_Central"/>
</dbReference>
<evidence type="ECO:0000256" key="10">
    <source>
        <dbReference type="RuleBase" id="RU003656"/>
    </source>
</evidence>
<dbReference type="eggNOG" id="COG0355">
    <property type="taxonomic scope" value="Bacteria"/>
</dbReference>
<dbReference type="Proteomes" id="UP000007719">
    <property type="component" value="Chromosome"/>
</dbReference>
<dbReference type="GO" id="GO:0015986">
    <property type="term" value="P:proton motive force-driven ATP synthesis"/>
    <property type="evidence" value="ECO:0000318"/>
    <property type="project" value="GO_Central"/>
</dbReference>
<dbReference type="SUPFAM" id="SSF51344">
    <property type="entry name" value="Epsilon subunit of F1F0-ATP synthase N-terminal domain"/>
    <property type="match status" value="1"/>
</dbReference>
<dbReference type="GO" id="GO:0046933">
    <property type="term" value="F:proton-transporting ATP synthase activity, rotational mechanism"/>
    <property type="evidence" value="ECO:0007669"/>
    <property type="project" value="UniProtKB-UniRule"/>
</dbReference>
<dbReference type="InterPro" id="IPR020546">
    <property type="entry name" value="ATP_synth_F1_dsu/esu_N"/>
</dbReference>
<reference evidence="13" key="1">
    <citation type="journal article" date="2016" name="Front. Microbiol.">
        <title>The complete genome sequence of hyperthermophile Dictyoglomus turgidum DSM 6724 reveals a specialized carbohydrate fermentor.</title>
        <authorList>
            <person name="Brumm P.J."/>
            <person name="Gowda K."/>
            <person name="Robb F.T."/>
            <person name="Mead D.A."/>
        </authorList>
    </citation>
    <scope>NUCLEOTIDE SEQUENCE [LARGE SCALE GENOMIC DNA]</scope>
    <source>
        <strain evidence="13">DSM 6724 / Z-1310</strain>
    </source>
</reference>
<gene>
    <name evidence="9" type="primary">atpC</name>
    <name evidence="12" type="ordered locus">Dtur_0129</name>
</gene>
<dbReference type="AlphaFoldDB" id="B8DYS9"/>
<keyword evidence="5 9" id="KW-0406">Ion transport</keyword>
<dbReference type="InterPro" id="IPR001469">
    <property type="entry name" value="ATP_synth_F1_dsu/esu"/>
</dbReference>
<evidence type="ECO:0000256" key="5">
    <source>
        <dbReference type="ARBA" id="ARBA00023065"/>
    </source>
</evidence>
<dbReference type="PANTHER" id="PTHR13822">
    <property type="entry name" value="ATP SYNTHASE DELTA/EPSILON CHAIN"/>
    <property type="match status" value="1"/>
</dbReference>
<protein>
    <recommendedName>
        <fullName evidence="9">ATP synthase epsilon chain</fullName>
    </recommendedName>
    <alternativeName>
        <fullName evidence="9">ATP synthase F1 sector epsilon subunit</fullName>
    </alternativeName>
    <alternativeName>
        <fullName evidence="9">F-ATPase epsilon subunit</fullName>
    </alternativeName>
</protein>
<dbReference type="HOGENOM" id="CLU_1783784_0_0_0"/>
<evidence type="ECO:0000259" key="11">
    <source>
        <dbReference type="Pfam" id="PF02823"/>
    </source>
</evidence>
<dbReference type="OrthoDB" id="9804110at2"/>
<comment type="function">
    <text evidence="1 9">Produces ATP from ADP in the presence of a proton gradient across the membrane.</text>
</comment>
<keyword evidence="4 9" id="KW-0813">Transport</keyword>
<keyword evidence="8 9" id="KW-0066">ATP synthesis</keyword>
<dbReference type="FunCoup" id="B8DYS9">
    <property type="interactions" value="336"/>
</dbReference>
<evidence type="ECO:0000256" key="8">
    <source>
        <dbReference type="ARBA" id="ARBA00023310"/>
    </source>
</evidence>
<evidence type="ECO:0000256" key="6">
    <source>
        <dbReference type="ARBA" id="ARBA00023136"/>
    </source>
</evidence>
<evidence type="ECO:0000256" key="7">
    <source>
        <dbReference type="ARBA" id="ARBA00023196"/>
    </source>
</evidence>
<dbReference type="GO" id="GO:0012505">
    <property type="term" value="C:endomembrane system"/>
    <property type="evidence" value="ECO:0007669"/>
    <property type="project" value="UniProtKB-SubCell"/>
</dbReference>
<keyword evidence="9" id="KW-0375">Hydrogen ion transport</keyword>
<dbReference type="RefSeq" id="WP_012582546.1">
    <property type="nucleotide sequence ID" value="NC_011661.1"/>
</dbReference>
<evidence type="ECO:0000256" key="4">
    <source>
        <dbReference type="ARBA" id="ARBA00022448"/>
    </source>
</evidence>
<dbReference type="GO" id="GO:0005886">
    <property type="term" value="C:plasma membrane"/>
    <property type="evidence" value="ECO:0007669"/>
    <property type="project" value="UniProtKB-SubCell"/>
</dbReference>
<dbReference type="Pfam" id="PF02823">
    <property type="entry name" value="ATP-synt_DE_N"/>
    <property type="match status" value="1"/>
</dbReference>
<keyword evidence="13" id="KW-1185">Reference proteome</keyword>
<dbReference type="NCBIfam" id="TIGR01216">
    <property type="entry name" value="ATP_synt_epsi"/>
    <property type="match status" value="1"/>
</dbReference>
<feature type="domain" description="ATP synthase F1 complex delta/epsilon subunit N-terminal" evidence="11">
    <location>
        <begin position="11"/>
        <end position="87"/>
    </location>
</feature>
<comment type="subcellular location">
    <subcellularLocation>
        <location evidence="9">Cell inner membrane</location>
        <topology evidence="9">Peripheral membrane protein</topology>
    </subcellularLocation>
    <subcellularLocation>
        <location evidence="2">Endomembrane system</location>
        <topology evidence="2">Peripheral membrane protein</topology>
    </subcellularLocation>
</comment>
<keyword evidence="7 9" id="KW-0139">CF(1)</keyword>
<comment type="similarity">
    <text evidence="3 9 10">Belongs to the ATPase epsilon chain family.</text>
</comment>
<dbReference type="EMBL" id="CP001251">
    <property type="protein sequence ID" value="ACK41461.1"/>
    <property type="molecule type" value="Genomic_DNA"/>
</dbReference>
<name>B8DYS9_DICTD</name>
<dbReference type="GO" id="GO:0005524">
    <property type="term" value="F:ATP binding"/>
    <property type="evidence" value="ECO:0007669"/>
    <property type="project" value="UniProtKB-UniRule"/>
</dbReference>